<dbReference type="PaxDb" id="4565-Traes_2BS_186EA570A.1"/>
<dbReference type="Gramene" id="TraesNOR2B03G00929950.1">
    <property type="protein sequence ID" value="TraesNOR2B03G00929950.1"/>
    <property type="gene ID" value="TraesNOR2B03G00929950"/>
</dbReference>
<dbReference type="SMR" id="A0A385UKL6"/>
<evidence type="ECO:0000256" key="10">
    <source>
        <dbReference type="SAM" id="MobiDB-lite"/>
    </source>
</evidence>
<dbReference type="PANTHER" id="PTHR31251">
    <property type="entry name" value="SQUAMOSA PROMOTER-BINDING-LIKE PROTEIN 4"/>
    <property type="match status" value="1"/>
</dbReference>
<dbReference type="GO" id="GO:0001216">
    <property type="term" value="F:DNA-binding transcription activator activity"/>
    <property type="evidence" value="ECO:0000318"/>
    <property type="project" value="GO_Central"/>
</dbReference>
<dbReference type="Gramene" id="TraesWEE_scaffold_001640_01G000300.1">
    <property type="protein sequence ID" value="TraesWEE_scaffold_001640_01G000300.1"/>
    <property type="gene ID" value="TraesWEE_scaffold_001640_01G000300"/>
</dbReference>
<name>A0A385UKL6_WHEAT</name>
<dbReference type="EMBL" id="MG832667">
    <property type="protein sequence ID" value="AYN77135.1"/>
    <property type="molecule type" value="mRNA"/>
</dbReference>
<dbReference type="GeneID" id="123044733"/>
<reference evidence="13" key="2">
    <citation type="submission" date="2018-01" db="EMBL/GenBank/DDBJ databases">
        <authorList>
            <person name="Zhao Y."/>
            <person name="Li X."/>
        </authorList>
    </citation>
    <scope>NUCLEOTIDE SEQUENCE</scope>
</reference>
<evidence type="ECO:0000256" key="6">
    <source>
        <dbReference type="ARBA" id="ARBA00023125"/>
    </source>
</evidence>
<accession>A0A9R1EDY0</accession>
<keyword evidence="7" id="KW-0804">Transcription</keyword>
<dbReference type="PANTHER" id="PTHR31251:SF209">
    <property type="entry name" value="SQUAMOSA PROMOTER-BINDING-LIKE PROTEIN 13"/>
    <property type="match status" value="1"/>
</dbReference>
<feature type="compositionally biased region" description="Basic and acidic residues" evidence="10">
    <location>
        <begin position="169"/>
        <end position="179"/>
    </location>
</feature>
<dbReference type="Gramene" id="TraesROB_scaffold_054445_01G000100.1">
    <property type="protein sequence ID" value="TraesROB_scaffold_054445_01G000100.1"/>
    <property type="gene ID" value="TraesROB_scaffold_054445_01G000100"/>
</dbReference>
<dbReference type="Gramene" id="TraesMAC2B03G00916130.1">
    <property type="protein sequence ID" value="TraesMAC2B03G00916130.1"/>
    <property type="gene ID" value="TraesMAC2B03G00916130"/>
</dbReference>
<dbReference type="Gramene" id="TraesCS2B03G0609800.1">
    <property type="protein sequence ID" value="TraesCS2B03G0609800.1.CDS"/>
    <property type="gene ID" value="TraesCS2B03G0609800"/>
</dbReference>
<evidence type="ECO:0000256" key="8">
    <source>
        <dbReference type="ARBA" id="ARBA00023242"/>
    </source>
</evidence>
<evidence type="ECO:0000313" key="14">
    <source>
        <dbReference type="EnsemblPlants" id="TraesCS2B02G250900.1"/>
    </source>
</evidence>
<dbReference type="InterPro" id="IPR044817">
    <property type="entry name" value="SBP-like"/>
</dbReference>
<dbReference type="Gramene" id="TraesJUL2B03G00922650.1">
    <property type="protein sequence ID" value="TraesJUL2B03G00922650.1"/>
    <property type="gene ID" value="TraesJUL2B03G00922650"/>
</dbReference>
<dbReference type="Gramene" id="TraesLAC2B03G00902880.1">
    <property type="protein sequence ID" value="TraesLAC2B03G00902880.1"/>
    <property type="gene ID" value="TraesLAC2B03G00902880"/>
</dbReference>
<evidence type="ECO:0000256" key="9">
    <source>
        <dbReference type="PROSITE-ProRule" id="PRU00470"/>
    </source>
</evidence>
<evidence type="ECO:0000256" key="1">
    <source>
        <dbReference type="ARBA" id="ARBA00004123"/>
    </source>
</evidence>
<dbReference type="InterPro" id="IPR004333">
    <property type="entry name" value="SBP_dom"/>
</dbReference>
<evidence type="ECO:0000313" key="13">
    <source>
        <dbReference type="EMBL" id="AYN77135.1"/>
    </source>
</evidence>
<evidence type="ECO:0000256" key="4">
    <source>
        <dbReference type="ARBA" id="ARBA00022833"/>
    </source>
</evidence>
<evidence type="ECO:0000256" key="3">
    <source>
        <dbReference type="ARBA" id="ARBA00022771"/>
    </source>
</evidence>
<dbReference type="GO" id="GO:0005634">
    <property type="term" value="C:nucleus"/>
    <property type="evidence" value="ECO:0000318"/>
    <property type="project" value="GO_Central"/>
</dbReference>
<dbReference type="Gramene" id="TraesPARA_EIv1.0_0560800.1">
    <property type="protein sequence ID" value="TraesPARA_EIv1.0_0560800.1.CDS"/>
    <property type="gene ID" value="TraesPARA_EIv1.0_0560800"/>
</dbReference>
<proteinExistence type="evidence at transcript level"/>
<evidence type="ECO:0000313" key="12">
    <source>
        <dbReference type="EMBL" id="AYB71124.1"/>
    </source>
</evidence>
<dbReference type="Gramene" id="TraesCAD_scaffold_065721_01G000200.1">
    <property type="protein sequence ID" value="TraesCAD_scaffold_065721_01G000200.1"/>
    <property type="gene ID" value="TraesCAD_scaffold_065721_01G000200"/>
</dbReference>
<feature type="region of interest" description="Disordered" evidence="10">
    <location>
        <begin position="151"/>
        <end position="192"/>
    </location>
</feature>
<keyword evidence="5" id="KW-0805">Transcription regulation</keyword>
<dbReference type="RefSeq" id="XP_044323510.1">
    <property type="nucleotide sequence ID" value="XM_044467575.1"/>
</dbReference>
<dbReference type="OMA" id="HDQFHEL"/>
<evidence type="ECO:0000313" key="15">
    <source>
        <dbReference type="Proteomes" id="UP000019116"/>
    </source>
</evidence>
<dbReference type="AlphaFoldDB" id="A0A385UKL6"/>
<dbReference type="Proteomes" id="UP000019116">
    <property type="component" value="Chromosome 2B"/>
</dbReference>
<evidence type="ECO:0000259" key="11">
    <source>
        <dbReference type="PROSITE" id="PS51141"/>
    </source>
</evidence>
<dbReference type="Gramene" id="TraesSTA2B03G00915630.1">
    <property type="protein sequence ID" value="TraesSTA2B03G00915630.1"/>
    <property type="gene ID" value="TraesSTA2B03G00915630"/>
</dbReference>
<accession>A0A385UKL6</accession>
<dbReference type="SUPFAM" id="SSF103612">
    <property type="entry name" value="SBT domain"/>
    <property type="match status" value="1"/>
</dbReference>
<dbReference type="Gramene" id="TraesJAG2B03G00916440.1">
    <property type="protein sequence ID" value="TraesJAG2B03G00916440.1"/>
    <property type="gene ID" value="TraesJAG2B03G00916440"/>
</dbReference>
<keyword evidence="3 9" id="KW-0863">Zinc-finger</keyword>
<dbReference type="Gramene" id="TraesARI2B03G00929570.1">
    <property type="protein sequence ID" value="TraesARI2B03G00929570.1"/>
    <property type="gene ID" value="TraesARI2B03G00929570"/>
</dbReference>
<sequence length="192" mass="20129">MDRKDKSRKSSSAASMAALAAAAAAGDVARADGMSGEEDQKLKLVNVPVVSVGGSSSSAAAVAVRRGSGAAGAVATGAAGAGGPSCQAERCGADLSEAKRYHRRHKVCEAHSKAAVVVVAGLRQRFCQQCSRFHELLEFDDQKRSCRRRLAGHNERRRKSSAEANGGDGCRHADQDGRSHPGNPPLNHFQIR</sequence>
<reference evidence="14" key="3">
    <citation type="submission" date="2018-08" db="EMBL/GenBank/DDBJ databases">
        <authorList>
            <person name="Rossello M."/>
        </authorList>
    </citation>
    <scope>NUCLEOTIDE SEQUENCE [LARGE SCALE GENOMIC DNA]</scope>
    <source>
        <strain evidence="14">cv. Chinese Spring</strain>
    </source>
</reference>
<evidence type="ECO:0000256" key="2">
    <source>
        <dbReference type="ARBA" id="ARBA00022723"/>
    </source>
</evidence>
<dbReference type="InterPro" id="IPR036893">
    <property type="entry name" value="SBP_sf"/>
</dbReference>
<dbReference type="STRING" id="4565.A0A385UKL6"/>
<dbReference type="EMBL" id="MG550102">
    <property type="protein sequence ID" value="AYB71124.1"/>
    <property type="molecule type" value="mRNA"/>
</dbReference>
<keyword evidence="15" id="KW-1185">Reference proteome</keyword>
<organism evidence="14">
    <name type="scientific">Triticum aestivum</name>
    <name type="common">Wheat</name>
    <dbReference type="NCBI Taxonomy" id="4565"/>
    <lineage>
        <taxon>Eukaryota</taxon>
        <taxon>Viridiplantae</taxon>
        <taxon>Streptophyta</taxon>
        <taxon>Embryophyta</taxon>
        <taxon>Tracheophyta</taxon>
        <taxon>Spermatophyta</taxon>
        <taxon>Magnoliopsida</taxon>
        <taxon>Liliopsida</taxon>
        <taxon>Poales</taxon>
        <taxon>Poaceae</taxon>
        <taxon>BOP clade</taxon>
        <taxon>Pooideae</taxon>
        <taxon>Triticodae</taxon>
        <taxon>Triticeae</taxon>
        <taxon>Triticinae</taxon>
        <taxon>Triticum</taxon>
    </lineage>
</organism>
<evidence type="ECO:0000256" key="7">
    <source>
        <dbReference type="ARBA" id="ARBA00023163"/>
    </source>
</evidence>
<reference evidence="12" key="1">
    <citation type="submission" date="2017-11" db="EMBL/GenBank/DDBJ databases">
        <authorList>
            <person name="Han C.G."/>
        </authorList>
    </citation>
    <scope>NUCLEOTIDE SEQUENCE</scope>
</reference>
<comment type="subcellular location">
    <subcellularLocation>
        <location evidence="1">Nucleus</location>
    </subcellularLocation>
</comment>
<dbReference type="PROSITE" id="PS51141">
    <property type="entry name" value="ZF_SBP"/>
    <property type="match status" value="1"/>
</dbReference>
<dbReference type="EnsemblPlants" id="TraesCS2B02G250900.1">
    <property type="protein sequence ID" value="TraesCS2B02G250900.1"/>
    <property type="gene ID" value="TraesCS2B02G250900"/>
</dbReference>
<dbReference type="GO" id="GO:0000976">
    <property type="term" value="F:transcription cis-regulatory region binding"/>
    <property type="evidence" value="ECO:0000318"/>
    <property type="project" value="GO_Central"/>
</dbReference>
<evidence type="ECO:0000256" key="5">
    <source>
        <dbReference type="ARBA" id="ARBA00023015"/>
    </source>
</evidence>
<keyword evidence="2" id="KW-0479">Metal-binding</keyword>
<protein>
    <submittedName>
        <fullName evidence="12">GLW7</fullName>
    </submittedName>
</protein>
<dbReference type="Gramene" id="TraesLDM2B03G00918910.1">
    <property type="protein sequence ID" value="TraesLDM2B03G00918910.1"/>
    <property type="gene ID" value="TraesLDM2B03G00918910"/>
</dbReference>
<keyword evidence="8" id="KW-0539">Nucleus</keyword>
<gene>
    <name evidence="14" type="primary">LOC123044733</name>
    <name evidence="12" type="synonym">GLW7</name>
    <name evidence="13" type="synonym">GLW7-2B</name>
</gene>
<dbReference type="OrthoDB" id="514967at2759"/>
<dbReference type="GO" id="GO:0008270">
    <property type="term" value="F:zinc ion binding"/>
    <property type="evidence" value="ECO:0007669"/>
    <property type="project" value="UniProtKB-KW"/>
</dbReference>
<dbReference type="Pfam" id="PF03110">
    <property type="entry name" value="SBP"/>
    <property type="match status" value="1"/>
</dbReference>
<keyword evidence="4" id="KW-0862">Zinc</keyword>
<dbReference type="Gramene" id="TraesCLE_scaffold_019045_01G000100.1">
    <property type="protein sequence ID" value="TraesCLE_scaffold_019045_01G000100.1"/>
    <property type="gene ID" value="TraesCLE_scaffold_019045_01G000100"/>
</dbReference>
<keyword evidence="6" id="KW-0238">DNA-binding</keyword>
<feature type="domain" description="SBP-type" evidence="11">
    <location>
        <begin position="83"/>
        <end position="160"/>
    </location>
</feature>
<dbReference type="Gramene" id="TraesSYM2B03G00929660.1">
    <property type="protein sequence ID" value="TraesSYM2B03G00929660.1"/>
    <property type="gene ID" value="TraesSYM2B03G00929660"/>
</dbReference>
<dbReference type="Gene3D" id="4.10.1100.10">
    <property type="entry name" value="Transcription factor, SBP-box domain"/>
    <property type="match status" value="1"/>
</dbReference>
<dbReference type="FunFam" id="4.10.1100.10:FF:000001">
    <property type="entry name" value="Squamosa promoter-binding-like protein 14"/>
    <property type="match status" value="1"/>
</dbReference>
<reference evidence="14" key="4">
    <citation type="submission" date="2018-10" db="UniProtKB">
        <authorList>
            <consortium name="EnsemblPlants"/>
        </authorList>
    </citation>
    <scope>IDENTIFICATION</scope>
</reference>
<dbReference type="Gramene" id="TraesCS2B02G250900.1">
    <property type="protein sequence ID" value="TraesCS2B02G250900.1"/>
    <property type="gene ID" value="TraesCS2B02G250900"/>
</dbReference>
<dbReference type="Gramene" id="TraesKAR2B01G0188110.1">
    <property type="protein sequence ID" value="cds.TraesKAR2B01G0188110.1"/>
    <property type="gene ID" value="TraesKAR2B01G0188110"/>
</dbReference>
<dbReference type="Gramene" id="TraesRN2A0100467000.1">
    <property type="protein sequence ID" value="TraesRN2A0100467000.1"/>
    <property type="gene ID" value="TraesRN2A0100467000"/>
</dbReference>